<keyword evidence="3" id="KW-1185">Reference proteome</keyword>
<evidence type="ECO:0000256" key="1">
    <source>
        <dbReference type="SAM" id="MobiDB-lite"/>
    </source>
</evidence>
<dbReference type="Proteomes" id="UP001224890">
    <property type="component" value="Unassembled WGS sequence"/>
</dbReference>
<proteinExistence type="predicted"/>
<comment type="caution">
    <text evidence="2">The sequence shown here is derived from an EMBL/GenBank/DDBJ whole genome shotgun (WGS) entry which is preliminary data.</text>
</comment>
<feature type="region of interest" description="Disordered" evidence="1">
    <location>
        <begin position="141"/>
        <end position="178"/>
    </location>
</feature>
<reference evidence="2" key="1">
    <citation type="submission" date="2021-06" db="EMBL/GenBank/DDBJ databases">
        <title>Comparative genomics, transcriptomics and evolutionary studies reveal genomic signatures of adaptation to plant cell wall in hemibiotrophic fungi.</title>
        <authorList>
            <consortium name="DOE Joint Genome Institute"/>
            <person name="Baroncelli R."/>
            <person name="Diaz J.F."/>
            <person name="Benocci T."/>
            <person name="Peng M."/>
            <person name="Battaglia E."/>
            <person name="Haridas S."/>
            <person name="Andreopoulos W."/>
            <person name="Labutti K."/>
            <person name="Pangilinan J."/>
            <person name="Floch G.L."/>
            <person name="Makela M.R."/>
            <person name="Henrissat B."/>
            <person name="Grigoriev I.V."/>
            <person name="Crouch J.A."/>
            <person name="De Vries R.P."/>
            <person name="Sukno S.A."/>
            <person name="Thon M.R."/>
        </authorList>
    </citation>
    <scope>NUCLEOTIDE SEQUENCE</scope>
    <source>
        <strain evidence="2">CBS 193.32</strain>
    </source>
</reference>
<accession>A0AAJ0AHD0</accession>
<sequence>MRYLISSGLLSFGFPEAFYFKAQAWSSLRRRKFSSRFEGVEVGAKGYQNERPFVVQKGQRCRTHDSEPSFDDKDIRRGRAEHSETENFSSGLGQGSLEDQTIVGSVNGSLLGNSGLGLRFRLREYHARVRSGVMRSDNGRRFGSSIGISRGVSPAGSASSSRVASSSSSSSSSTAAASEWITEGIKRAMSAPHQWSESEVTEVNLVVNEPAD</sequence>
<organism evidence="2 3">
    <name type="scientific">Colletotrichum godetiae</name>
    <dbReference type="NCBI Taxonomy" id="1209918"/>
    <lineage>
        <taxon>Eukaryota</taxon>
        <taxon>Fungi</taxon>
        <taxon>Dikarya</taxon>
        <taxon>Ascomycota</taxon>
        <taxon>Pezizomycotina</taxon>
        <taxon>Sordariomycetes</taxon>
        <taxon>Hypocreomycetidae</taxon>
        <taxon>Glomerellales</taxon>
        <taxon>Glomerellaceae</taxon>
        <taxon>Colletotrichum</taxon>
        <taxon>Colletotrichum acutatum species complex</taxon>
    </lineage>
</organism>
<gene>
    <name evidence="2" type="ORF">BDP55DRAFT_716811</name>
</gene>
<protein>
    <submittedName>
        <fullName evidence="2">Uncharacterized protein</fullName>
    </submittedName>
</protein>
<dbReference type="GeneID" id="85462878"/>
<feature type="region of interest" description="Disordered" evidence="1">
    <location>
        <begin position="57"/>
        <end position="94"/>
    </location>
</feature>
<dbReference type="AlphaFoldDB" id="A0AAJ0AHD0"/>
<evidence type="ECO:0000313" key="2">
    <source>
        <dbReference type="EMBL" id="KAK1673901.1"/>
    </source>
</evidence>
<dbReference type="EMBL" id="JAHMHR010000028">
    <property type="protein sequence ID" value="KAK1673901.1"/>
    <property type="molecule type" value="Genomic_DNA"/>
</dbReference>
<dbReference type="RefSeq" id="XP_060427904.1">
    <property type="nucleotide sequence ID" value="XM_060578352.1"/>
</dbReference>
<feature type="compositionally biased region" description="Low complexity" evidence="1">
    <location>
        <begin position="149"/>
        <end position="178"/>
    </location>
</feature>
<name>A0AAJ0AHD0_9PEZI</name>
<evidence type="ECO:0000313" key="3">
    <source>
        <dbReference type="Proteomes" id="UP001224890"/>
    </source>
</evidence>
<feature type="compositionally biased region" description="Basic and acidic residues" evidence="1">
    <location>
        <begin position="62"/>
        <end position="85"/>
    </location>
</feature>
<feature type="region of interest" description="Disordered" evidence="1">
    <location>
        <begin position="191"/>
        <end position="212"/>
    </location>
</feature>